<gene>
    <name evidence="2" type="ORF">FRY97_05195</name>
</gene>
<dbReference type="RefSeq" id="WP_147166372.1">
    <property type="nucleotide sequence ID" value="NZ_VOOR01000007.1"/>
</dbReference>
<comment type="caution">
    <text evidence="2">The sequence shown here is derived from an EMBL/GenBank/DDBJ whole genome shotgun (WGS) entry which is preliminary data.</text>
</comment>
<sequence>MNCKSCQATLPEGARFCPQCGAPQPQLQGPVEPLLDLSGDLPEQLNGLFMSTLKRKLIEEQPGTAFEDYAELLYSSGFRDRLAQKYAHLSESLRLLQDSGTPAQRLNHKIEREMDELTDQFVIHFARALNTIDLPEAILRYQGPRSRTALPVGQAIFDYLHFSDQPKETVYTDFIQMPKTKLRNAGKSYLKTASRAERVLFICDQSLLGSCKEGFAMTEQGLYWKAQLQPPAHAHFAAAPTVAREKDWLLIDGHFFNANPTLNIRLMKLLRKLSTWLSTGA</sequence>
<dbReference type="InterPro" id="IPR026870">
    <property type="entry name" value="Zinc_ribbon_dom"/>
</dbReference>
<name>A0A5C6RWN1_9BACT</name>
<evidence type="ECO:0000313" key="2">
    <source>
        <dbReference type="EMBL" id="TXB66583.1"/>
    </source>
</evidence>
<protein>
    <submittedName>
        <fullName evidence="2">Zinc ribbon domain-containing protein</fullName>
    </submittedName>
</protein>
<reference evidence="2 3" key="1">
    <citation type="submission" date="2019-08" db="EMBL/GenBank/DDBJ databases">
        <title>Genome of Phaeodactylibacter luteus.</title>
        <authorList>
            <person name="Bowman J.P."/>
        </authorList>
    </citation>
    <scope>NUCLEOTIDE SEQUENCE [LARGE SCALE GENOMIC DNA]</scope>
    <source>
        <strain evidence="2 3">KCTC 42180</strain>
    </source>
</reference>
<keyword evidence="3" id="KW-1185">Reference proteome</keyword>
<dbReference type="Proteomes" id="UP000321580">
    <property type="component" value="Unassembled WGS sequence"/>
</dbReference>
<dbReference type="OrthoDB" id="1489411at2"/>
<feature type="domain" description="Zinc-ribbon" evidence="1">
    <location>
        <begin position="3"/>
        <end position="23"/>
    </location>
</feature>
<organism evidence="2 3">
    <name type="scientific">Phaeodactylibacter luteus</name>
    <dbReference type="NCBI Taxonomy" id="1564516"/>
    <lineage>
        <taxon>Bacteria</taxon>
        <taxon>Pseudomonadati</taxon>
        <taxon>Bacteroidota</taxon>
        <taxon>Saprospiria</taxon>
        <taxon>Saprospirales</taxon>
        <taxon>Haliscomenobacteraceae</taxon>
        <taxon>Phaeodactylibacter</taxon>
    </lineage>
</organism>
<accession>A0A5C6RWN1</accession>
<dbReference type="EMBL" id="VOOR01000007">
    <property type="protein sequence ID" value="TXB66583.1"/>
    <property type="molecule type" value="Genomic_DNA"/>
</dbReference>
<dbReference type="Pfam" id="PF13240">
    <property type="entry name" value="Zn_Ribbon_1"/>
    <property type="match status" value="1"/>
</dbReference>
<evidence type="ECO:0000313" key="3">
    <source>
        <dbReference type="Proteomes" id="UP000321580"/>
    </source>
</evidence>
<evidence type="ECO:0000259" key="1">
    <source>
        <dbReference type="Pfam" id="PF13240"/>
    </source>
</evidence>
<proteinExistence type="predicted"/>
<dbReference type="AlphaFoldDB" id="A0A5C6RWN1"/>